<dbReference type="Gene3D" id="3.30.70.270">
    <property type="match status" value="1"/>
</dbReference>
<accession>A0A1F7RTZ1</accession>
<keyword evidence="1" id="KW-0547">Nucleotide-binding</keyword>
<dbReference type="InterPro" id="IPR054767">
    <property type="entry name" value="Cas10-Cmr2_palm2"/>
</dbReference>
<keyword evidence="2" id="KW-0051">Antiviral defense</keyword>
<proteinExistence type="predicted"/>
<organism evidence="4 5">
    <name type="scientific">Candidatus Schekmanbacteria bacterium RBG_13_48_7</name>
    <dbReference type="NCBI Taxonomy" id="1817878"/>
    <lineage>
        <taxon>Bacteria</taxon>
        <taxon>Candidatus Schekmaniibacteriota</taxon>
    </lineage>
</organism>
<dbReference type="GO" id="GO:0000166">
    <property type="term" value="F:nucleotide binding"/>
    <property type="evidence" value="ECO:0007669"/>
    <property type="project" value="UniProtKB-KW"/>
</dbReference>
<name>A0A1F7RTZ1_9BACT</name>
<dbReference type="Proteomes" id="UP000179266">
    <property type="component" value="Unassembled WGS sequence"/>
</dbReference>
<evidence type="ECO:0000256" key="2">
    <source>
        <dbReference type="ARBA" id="ARBA00023118"/>
    </source>
</evidence>
<evidence type="ECO:0000313" key="4">
    <source>
        <dbReference type="EMBL" id="OGL45036.1"/>
    </source>
</evidence>
<dbReference type="Pfam" id="PF22335">
    <property type="entry name" value="Cas10-Cmr2_palm2"/>
    <property type="match status" value="1"/>
</dbReference>
<dbReference type="InterPro" id="IPR043128">
    <property type="entry name" value="Rev_trsase/Diguanyl_cyclase"/>
</dbReference>
<sequence length="528" mass="60901">MSFIAAIDIDQVQRFIFKADKLKEMLGASELIKKSLEITQSECDKPGSGVELIWPVSGTLKLRSDDLHKLAKFLWTIRENLFSQLGLTATFAILEEDNNLTLTYRKITARMRKLKDNKSGEDCLPTSPYFAQCLIQPNLPANHWFPAFWEDDRQRRSLISWISKIRETEKDYVSLIEEWSRFQSKGYKKPSEFKHLIASESDSYIALIKGDGDGMGKLLASLNWDDPSWNDEKPPYRRAYEYAMSIDRCIKESLKNAIKILVPEVPEESEFFPIIPLLAGGEDLWVISRRDIALKFVILLAQEYSKNIEKEPVITKAFEVAGLKSKEKLTISFGVLFAKQGYPFDAQIDLVDELLHSAKQYRRELPLSDLEGCVDFHWLGSTGRETVADCRMESYGYNDKKMIFKLFTRPWSITELERAQKAAAELEFISRRKLKQIETILRMGDVLSQLAFYKWWANLIQDERNHILKVLECLPLRLRIDAAGFVPDTAGSLPLGPWKTGQNDMWSPLIDLLELLEIFRLPKQKRNV</sequence>
<reference evidence="4 5" key="1">
    <citation type="journal article" date="2016" name="Nat. Commun.">
        <title>Thousands of microbial genomes shed light on interconnected biogeochemical processes in an aquifer system.</title>
        <authorList>
            <person name="Anantharaman K."/>
            <person name="Brown C.T."/>
            <person name="Hug L.A."/>
            <person name="Sharon I."/>
            <person name="Castelle C.J."/>
            <person name="Probst A.J."/>
            <person name="Thomas B.C."/>
            <person name="Singh A."/>
            <person name="Wilkins M.J."/>
            <person name="Karaoz U."/>
            <person name="Brodie E.L."/>
            <person name="Williams K.H."/>
            <person name="Hubbard S.S."/>
            <person name="Banfield J.F."/>
        </authorList>
    </citation>
    <scope>NUCLEOTIDE SEQUENCE [LARGE SCALE GENOMIC DNA]</scope>
</reference>
<dbReference type="EMBL" id="MGDD01000197">
    <property type="protein sequence ID" value="OGL45036.1"/>
    <property type="molecule type" value="Genomic_DNA"/>
</dbReference>
<feature type="domain" description="Cas10/Cmr2 second palm" evidence="3">
    <location>
        <begin position="204"/>
        <end position="362"/>
    </location>
</feature>
<comment type="caution">
    <text evidence="4">The sequence shown here is derived from an EMBL/GenBank/DDBJ whole genome shotgun (WGS) entry which is preliminary data.</text>
</comment>
<evidence type="ECO:0000256" key="1">
    <source>
        <dbReference type="ARBA" id="ARBA00022741"/>
    </source>
</evidence>
<evidence type="ECO:0000313" key="5">
    <source>
        <dbReference type="Proteomes" id="UP000179266"/>
    </source>
</evidence>
<dbReference type="GO" id="GO:0051607">
    <property type="term" value="P:defense response to virus"/>
    <property type="evidence" value="ECO:0007669"/>
    <property type="project" value="UniProtKB-KW"/>
</dbReference>
<protein>
    <recommendedName>
        <fullName evidence="3">Cas10/Cmr2 second palm domain-containing protein</fullName>
    </recommendedName>
</protein>
<evidence type="ECO:0000259" key="3">
    <source>
        <dbReference type="Pfam" id="PF22335"/>
    </source>
</evidence>
<gene>
    <name evidence="4" type="ORF">A2161_03245</name>
</gene>
<dbReference type="AlphaFoldDB" id="A0A1F7RTZ1"/>